<evidence type="ECO:0000313" key="2">
    <source>
        <dbReference type="Proteomes" id="UP001363035"/>
    </source>
</evidence>
<dbReference type="RefSeq" id="WP_099366260.1">
    <property type="nucleotide sequence ID" value="NZ_JAYLLN010000047.1"/>
</dbReference>
<protein>
    <recommendedName>
        <fullName evidence="3">Phosphoribosylpyrophosphate synthetase</fullName>
    </recommendedName>
</protein>
<name>A0ABU8I8W8_9SPHI</name>
<evidence type="ECO:0008006" key="3">
    <source>
        <dbReference type="Google" id="ProtNLM"/>
    </source>
</evidence>
<reference evidence="1 2" key="1">
    <citation type="submission" date="2024-01" db="EMBL/GenBank/DDBJ databases">
        <title>Sphingobacterium tenebrionis sp. nov., a novel endophyte isolated from tenebrio molitor intestines.</title>
        <authorList>
            <person name="Zhang C."/>
        </authorList>
    </citation>
    <scope>NUCLEOTIDE SEQUENCE [LARGE SCALE GENOMIC DNA]</scope>
    <source>
        <strain evidence="1 2">PU5-4</strain>
    </source>
</reference>
<keyword evidence="2" id="KW-1185">Reference proteome</keyword>
<sequence>MTTKNDYANAKEALDHLQAKGYTVDYNIEFDGLLAEAADYTIDYLYRYEGMSNPDDESSVYGIRNINTDEKGIFVAGNLSFLEGKKRDIILELEIKHRKQD</sequence>
<accession>A0ABU8I8W8</accession>
<organism evidence="1 2">
    <name type="scientific">Sphingobacterium tenebrionis</name>
    <dbReference type="NCBI Taxonomy" id="3111775"/>
    <lineage>
        <taxon>Bacteria</taxon>
        <taxon>Pseudomonadati</taxon>
        <taxon>Bacteroidota</taxon>
        <taxon>Sphingobacteriia</taxon>
        <taxon>Sphingobacteriales</taxon>
        <taxon>Sphingobacteriaceae</taxon>
        <taxon>Sphingobacterium</taxon>
    </lineage>
</organism>
<comment type="caution">
    <text evidence="1">The sequence shown here is derived from an EMBL/GenBank/DDBJ whole genome shotgun (WGS) entry which is preliminary data.</text>
</comment>
<dbReference type="Proteomes" id="UP001363035">
    <property type="component" value="Unassembled WGS sequence"/>
</dbReference>
<evidence type="ECO:0000313" key="1">
    <source>
        <dbReference type="EMBL" id="MEI5986191.1"/>
    </source>
</evidence>
<proteinExistence type="predicted"/>
<gene>
    <name evidence="1" type="ORF">VJ786_14905</name>
</gene>
<dbReference type="EMBL" id="JAYLLN010000047">
    <property type="protein sequence ID" value="MEI5986191.1"/>
    <property type="molecule type" value="Genomic_DNA"/>
</dbReference>